<comment type="caution">
    <text evidence="3">The sequence shown here is derived from an EMBL/GenBank/DDBJ whole genome shotgun (WGS) entry which is preliminary data.</text>
</comment>
<name>A0A3E0A6D4_9CHLR</name>
<dbReference type="Proteomes" id="UP000256388">
    <property type="component" value="Unassembled WGS sequence"/>
</dbReference>
<feature type="domain" description="PTS EIIB type-2" evidence="2">
    <location>
        <begin position="9"/>
        <end position="105"/>
    </location>
</feature>
<dbReference type="PROSITE" id="PS51099">
    <property type="entry name" value="PTS_EIIB_TYPE_2"/>
    <property type="match status" value="1"/>
</dbReference>
<evidence type="ECO:0000313" key="4">
    <source>
        <dbReference type="Proteomes" id="UP000256388"/>
    </source>
</evidence>
<protein>
    <submittedName>
        <fullName evidence="3">PTS system IIB component (Gat family)</fullName>
    </submittedName>
</protein>
<proteinExistence type="predicted"/>
<evidence type="ECO:0000259" key="2">
    <source>
        <dbReference type="PROSITE" id="PS51099"/>
    </source>
</evidence>
<evidence type="ECO:0000256" key="1">
    <source>
        <dbReference type="ARBA" id="ARBA00022679"/>
    </source>
</evidence>
<evidence type="ECO:0000313" key="3">
    <source>
        <dbReference type="EMBL" id="REG06146.1"/>
    </source>
</evidence>
<dbReference type="InterPro" id="IPR036095">
    <property type="entry name" value="PTS_EIIB-like_sf"/>
</dbReference>
<dbReference type="Pfam" id="PF02302">
    <property type="entry name" value="PTS_IIB"/>
    <property type="match status" value="1"/>
</dbReference>
<organism evidence="3 4">
    <name type="scientific">Pelolinea submarina</name>
    <dbReference type="NCBI Taxonomy" id="913107"/>
    <lineage>
        <taxon>Bacteria</taxon>
        <taxon>Bacillati</taxon>
        <taxon>Chloroflexota</taxon>
        <taxon>Anaerolineae</taxon>
        <taxon>Anaerolineales</taxon>
        <taxon>Anaerolineaceae</taxon>
        <taxon>Pelolinea</taxon>
    </lineage>
</organism>
<keyword evidence="4" id="KW-1185">Reference proteome</keyword>
<dbReference type="AlphaFoldDB" id="A0A3E0A6D4"/>
<dbReference type="Gene3D" id="3.40.50.2300">
    <property type="match status" value="1"/>
</dbReference>
<reference evidence="3 4" key="1">
    <citation type="submission" date="2018-08" db="EMBL/GenBank/DDBJ databases">
        <title>Genomic Encyclopedia of Type Strains, Phase IV (KMG-IV): sequencing the most valuable type-strain genomes for metagenomic binning, comparative biology and taxonomic classification.</title>
        <authorList>
            <person name="Goeker M."/>
        </authorList>
    </citation>
    <scope>NUCLEOTIDE SEQUENCE [LARGE SCALE GENOMIC DNA]</scope>
    <source>
        <strain evidence="3 4">DSM 23923</strain>
    </source>
</reference>
<keyword evidence="1" id="KW-0808">Transferase</keyword>
<gene>
    <name evidence="3" type="ORF">DFR64_2577</name>
</gene>
<dbReference type="InterPro" id="IPR003501">
    <property type="entry name" value="PTS_EIIB_2/3"/>
</dbReference>
<dbReference type="SUPFAM" id="SSF52794">
    <property type="entry name" value="PTS system IIB component-like"/>
    <property type="match status" value="1"/>
</dbReference>
<dbReference type="InterPro" id="IPR013011">
    <property type="entry name" value="PTS_EIIB_2"/>
</dbReference>
<sequence length="113" mass="12352">MKAISRKVIRVLGVCGAGTVTSTMLAMRVEEVLEEEGIRCRIDEIRPTQVHSTLDTAPVDLIITSSPIPDVEKITVPVINGHPLLSGFGEAETIEEIRKTALKIIADYEAKQK</sequence>
<dbReference type="GO" id="GO:0008982">
    <property type="term" value="F:protein-N(PI)-phosphohistidine-sugar phosphotransferase activity"/>
    <property type="evidence" value="ECO:0007669"/>
    <property type="project" value="InterPro"/>
</dbReference>
<dbReference type="RefSeq" id="WP_116225847.1">
    <property type="nucleotide sequence ID" value="NZ_AP018437.1"/>
</dbReference>
<dbReference type="EMBL" id="QUMS01000004">
    <property type="protein sequence ID" value="REG06146.1"/>
    <property type="molecule type" value="Genomic_DNA"/>
</dbReference>
<accession>A0A3E0A6D4</accession>
<dbReference type="GO" id="GO:0009401">
    <property type="term" value="P:phosphoenolpyruvate-dependent sugar phosphotransferase system"/>
    <property type="evidence" value="ECO:0007669"/>
    <property type="project" value="InterPro"/>
</dbReference>